<protein>
    <submittedName>
        <fullName evidence="8">ATP-dependent protease</fullName>
    </submittedName>
</protein>
<keyword evidence="8" id="KW-0645">Protease</keyword>
<dbReference type="GO" id="GO:0006508">
    <property type="term" value="P:proteolysis"/>
    <property type="evidence" value="ECO:0007669"/>
    <property type="project" value="UniProtKB-KW"/>
</dbReference>
<keyword evidence="9" id="KW-1185">Reference proteome</keyword>
<dbReference type="EMBL" id="AKAU01000292">
    <property type="protein sequence ID" value="EIM93823.1"/>
    <property type="molecule type" value="Genomic_DNA"/>
</dbReference>
<organism evidence="8 9">
    <name type="scientific">Paraburkholderia hospita</name>
    <dbReference type="NCBI Taxonomy" id="169430"/>
    <lineage>
        <taxon>Bacteria</taxon>
        <taxon>Pseudomonadati</taxon>
        <taxon>Pseudomonadota</taxon>
        <taxon>Betaproteobacteria</taxon>
        <taxon>Burkholderiales</taxon>
        <taxon>Burkholderiaceae</taxon>
        <taxon>Paraburkholderia</taxon>
    </lineage>
</organism>
<feature type="domain" description="AAA ATPase AAA+ lid" evidence="7">
    <location>
        <begin position="62"/>
        <end position="106"/>
    </location>
</feature>
<evidence type="ECO:0000256" key="2">
    <source>
        <dbReference type="ARBA" id="ARBA00022723"/>
    </source>
</evidence>
<sequence length="147" mass="15830">MDGFDASEDVIVIAATNRPDVLDPALLRRGRFDRQVVVSHPDILGREMILSVHMRTVPVGTDVNPMVLARGALGFSGAELAHLVNEAALLAARCDHPHVTSVDFEQARDRVMTGAERRSLTTTSEEREMMAGTRAGRVLLTGPGSSA</sequence>
<evidence type="ECO:0000259" key="6">
    <source>
        <dbReference type="Pfam" id="PF00004"/>
    </source>
</evidence>
<dbReference type="Gene3D" id="3.40.50.300">
    <property type="entry name" value="P-loop containing nucleotide triphosphate hydrolases"/>
    <property type="match status" value="1"/>
</dbReference>
<dbReference type="Proteomes" id="UP000004980">
    <property type="component" value="Unassembled WGS sequence"/>
</dbReference>
<evidence type="ECO:0000313" key="8">
    <source>
        <dbReference type="EMBL" id="EIM93823.1"/>
    </source>
</evidence>
<dbReference type="PANTHER" id="PTHR23076:SF97">
    <property type="entry name" value="ATP-DEPENDENT ZINC METALLOPROTEASE YME1L1"/>
    <property type="match status" value="1"/>
</dbReference>
<dbReference type="InterPro" id="IPR003959">
    <property type="entry name" value="ATPase_AAA_core"/>
</dbReference>
<evidence type="ECO:0000256" key="4">
    <source>
        <dbReference type="ARBA" id="ARBA00023049"/>
    </source>
</evidence>
<comment type="caution">
    <text evidence="8">The sequence shown here is derived from an EMBL/GenBank/DDBJ whole genome shotgun (WGS) entry which is preliminary data.</text>
</comment>
<reference evidence="8 9" key="1">
    <citation type="journal article" date="2012" name="J. Bacteriol.">
        <title>Draft Genome Sequence of the Soil Bacterium Burkholderia terrae Strain BS001, Which Interacts with Fungal Surface Structures.</title>
        <authorList>
            <person name="Nazir R."/>
            <person name="Hansen M.A."/>
            <person name="Sorensen S."/>
            <person name="van Elsas J.D."/>
        </authorList>
    </citation>
    <scope>NUCLEOTIDE SEQUENCE [LARGE SCALE GENOMIC DNA]</scope>
    <source>
        <strain evidence="8 9">BS001</strain>
    </source>
</reference>
<dbReference type="InterPro" id="IPR027417">
    <property type="entry name" value="P-loop_NTPase"/>
</dbReference>
<gene>
    <name evidence="8" type="ORF">WQE_47314</name>
</gene>
<name>A0ABN0F5D0_9BURK</name>
<keyword evidence="4" id="KW-0482">Metalloprotease</keyword>
<comment type="similarity">
    <text evidence="5">Belongs to the AAA ATPase family.</text>
</comment>
<dbReference type="Pfam" id="PF00004">
    <property type="entry name" value="AAA"/>
    <property type="match status" value="1"/>
</dbReference>
<keyword evidence="5" id="KW-0067">ATP-binding</keyword>
<dbReference type="InterPro" id="IPR041569">
    <property type="entry name" value="AAA_lid_3"/>
</dbReference>
<dbReference type="SUPFAM" id="SSF52540">
    <property type="entry name" value="P-loop containing nucleoside triphosphate hydrolases"/>
    <property type="match status" value="1"/>
</dbReference>
<dbReference type="GO" id="GO:0008233">
    <property type="term" value="F:peptidase activity"/>
    <property type="evidence" value="ECO:0007669"/>
    <property type="project" value="UniProtKB-KW"/>
</dbReference>
<evidence type="ECO:0000256" key="5">
    <source>
        <dbReference type="RuleBase" id="RU003651"/>
    </source>
</evidence>
<dbReference type="PANTHER" id="PTHR23076">
    <property type="entry name" value="METALLOPROTEASE M41 FTSH"/>
    <property type="match status" value="1"/>
</dbReference>
<keyword evidence="2" id="KW-0479">Metal-binding</keyword>
<accession>A0ABN0F5D0</accession>
<dbReference type="PROSITE" id="PS00674">
    <property type="entry name" value="AAA"/>
    <property type="match status" value="1"/>
</dbReference>
<feature type="domain" description="ATPase AAA-type core" evidence="6">
    <location>
        <begin position="1"/>
        <end position="38"/>
    </location>
</feature>
<keyword evidence="5" id="KW-0547">Nucleotide-binding</keyword>
<evidence type="ECO:0000313" key="9">
    <source>
        <dbReference type="Proteomes" id="UP000004980"/>
    </source>
</evidence>
<dbReference type="Gene3D" id="1.10.8.60">
    <property type="match status" value="1"/>
</dbReference>
<dbReference type="InterPro" id="IPR003960">
    <property type="entry name" value="ATPase_AAA_CS"/>
</dbReference>
<proteinExistence type="inferred from homology"/>
<keyword evidence="3" id="KW-0862">Zinc</keyword>
<evidence type="ECO:0000259" key="7">
    <source>
        <dbReference type="Pfam" id="PF17862"/>
    </source>
</evidence>
<evidence type="ECO:0000256" key="1">
    <source>
        <dbReference type="ARBA" id="ARBA00001947"/>
    </source>
</evidence>
<evidence type="ECO:0000256" key="3">
    <source>
        <dbReference type="ARBA" id="ARBA00022833"/>
    </source>
</evidence>
<keyword evidence="4" id="KW-0378">Hydrolase</keyword>
<dbReference type="Pfam" id="PF17862">
    <property type="entry name" value="AAA_lid_3"/>
    <property type="match status" value="1"/>
</dbReference>
<comment type="cofactor">
    <cofactor evidence="1">
        <name>Zn(2+)</name>
        <dbReference type="ChEBI" id="CHEBI:29105"/>
    </cofactor>
</comment>